<dbReference type="AlphaFoldDB" id="S5UC96"/>
<proteinExistence type="predicted"/>
<sequence>MGVWAAVLPVSFYNDFRLPGRRWVSALGPYSEHLIRDVGGLYLALLVLSIYALVIAGCGFGQSYLFARPQGETRRPTGWPLSA</sequence>
<accession>S5UC96</accession>
<reference evidence="2" key="1">
    <citation type="journal article" date="2013" name="Proc. Natl. Acad. Sci. U.S.A.">
        <title>Mapping gene clusters within arrayed metagenomic libraries to expand the structural diversity of biomedically relevant natural products.</title>
        <authorList>
            <person name="Owen J.G."/>
            <person name="Reddy B.V."/>
            <person name="Ternei M.A."/>
            <person name="Charlop-Powers Z."/>
            <person name="Calle P.Y."/>
            <person name="Kim J.H."/>
            <person name="Brady S.F."/>
        </authorList>
    </citation>
    <scope>NUCLEOTIDE SEQUENCE</scope>
</reference>
<evidence type="ECO:0000313" key="2">
    <source>
        <dbReference type="EMBL" id="AGS49532.1"/>
    </source>
</evidence>
<dbReference type="EMBL" id="KF264547">
    <property type="protein sequence ID" value="AGS49532.1"/>
    <property type="molecule type" value="Genomic_DNA"/>
</dbReference>
<name>S5UC96_9BACT</name>
<protein>
    <submittedName>
        <fullName evidence="2">Uncharacterized protein</fullName>
    </submittedName>
</protein>
<keyword evidence="1" id="KW-0472">Membrane</keyword>
<keyword evidence="1" id="KW-0812">Transmembrane</keyword>
<evidence type="ECO:0000256" key="1">
    <source>
        <dbReference type="SAM" id="Phobius"/>
    </source>
</evidence>
<keyword evidence="1" id="KW-1133">Transmembrane helix</keyword>
<feature type="transmembrane region" description="Helical" evidence="1">
    <location>
        <begin position="41"/>
        <end position="67"/>
    </location>
</feature>
<organism evidence="2">
    <name type="scientific">uncultured bacterium esnapd8</name>
    <dbReference type="NCBI Taxonomy" id="1366615"/>
    <lineage>
        <taxon>Bacteria</taxon>
        <taxon>environmental samples</taxon>
    </lineage>
</organism>